<reference evidence="3 5" key="1">
    <citation type="submission" date="2018-08" db="EMBL/GenBank/DDBJ databases">
        <title>Analysis of the genomic diversity of Mexican Acinetobacter haemolyticus clinical isolates.</title>
        <authorList>
            <person name="Castro-Jaimes S."/>
            <person name="Cevallos M.A."/>
        </authorList>
    </citation>
    <scope>NUCLEOTIDE SEQUENCE [LARGE SCALE GENOMIC DNA]</scope>
    <source>
        <strain evidence="3 5">AN43</strain>
    </source>
</reference>
<dbReference type="Proteomes" id="UP000463868">
    <property type="component" value="Chromosome"/>
</dbReference>
<dbReference type="EMBL" id="CP031976">
    <property type="protein sequence ID" value="QHI12972.1"/>
    <property type="molecule type" value="Genomic_DNA"/>
</dbReference>
<protein>
    <submittedName>
        <fullName evidence="2">Uncharacterized protein</fullName>
    </submittedName>
</protein>
<accession>A0A1L6KLH5</accession>
<evidence type="ECO:0000313" key="2">
    <source>
        <dbReference type="EMBL" id="NAR73831.1"/>
    </source>
</evidence>
<name>A0A1L6KLH5_ACIHA</name>
<evidence type="ECO:0000313" key="5">
    <source>
        <dbReference type="Proteomes" id="UP000463868"/>
    </source>
</evidence>
<proteinExistence type="predicted"/>
<organism evidence="2 4">
    <name type="scientific">Acinetobacter haemolyticus</name>
    <dbReference type="NCBI Taxonomy" id="29430"/>
    <lineage>
        <taxon>Bacteria</taxon>
        <taxon>Pseudomonadati</taxon>
        <taxon>Pseudomonadota</taxon>
        <taxon>Gammaproteobacteria</taxon>
        <taxon>Moraxellales</taxon>
        <taxon>Moraxellaceae</taxon>
        <taxon>Acinetobacter</taxon>
    </lineage>
</organism>
<dbReference type="EMBL" id="JAGFOT010000010">
    <property type="protein sequence ID" value="MBO3658528.1"/>
    <property type="molecule type" value="Genomic_DNA"/>
</dbReference>
<reference evidence="2 4" key="2">
    <citation type="submission" date="2019-12" db="EMBL/GenBank/DDBJ databases">
        <title>Acinetobacter haemolyticus comparative genomics.</title>
        <authorList>
            <person name="Castro-Jaimes S."/>
            <person name="Bello-Lopez E."/>
            <person name="Velazquez-Acosta C."/>
            <person name="Volkow-Fernandez P."/>
            <person name="Lozano-Zarain P."/>
            <person name="Castillo Ramirez S."/>
            <person name="Cevallos M.A."/>
        </authorList>
    </citation>
    <scope>NUCLEOTIDE SEQUENCE [LARGE SCALE GENOMIC DNA]</scope>
    <source>
        <strain evidence="2 4">AN10</strain>
    </source>
</reference>
<dbReference type="OrthoDB" id="6706207at2"/>
<sequence>MNIGKEDFYFSILEQKIENKFLFPIKININGLCFGTFDSPTYMPSFIASLKSLIENKYLLNNELNKINFLDKIFINNDFIDNYYFTLEETFDDFSKRAARNDRFVFFLFQLHEDPFFTYPNLDVGRVYAESVPIDSVKFAVKELIKYRNQYF</sequence>
<dbReference type="KEGG" id="ahl:AHTJS_05550"/>
<evidence type="ECO:0000313" key="3">
    <source>
        <dbReference type="EMBL" id="QHI12972.1"/>
    </source>
</evidence>
<gene>
    <name evidence="3" type="ORF">AhaeAN43_06065</name>
    <name evidence="2" type="ORF">GPS52_10030</name>
    <name evidence="1" type="ORF">J5N55_10620</name>
</gene>
<dbReference type="EMBL" id="WTTO01000027">
    <property type="protein sequence ID" value="NAR73831.1"/>
    <property type="molecule type" value="Genomic_DNA"/>
</dbReference>
<evidence type="ECO:0000313" key="1">
    <source>
        <dbReference type="EMBL" id="MBO3658528.1"/>
    </source>
</evidence>
<reference evidence="1" key="3">
    <citation type="submission" date="2021-03" db="EMBL/GenBank/DDBJ databases">
        <title>Acinetobacter spp. whole-genome sequenced from Terengganu.</title>
        <authorList>
            <person name="Mohd Rani F."/>
        </authorList>
    </citation>
    <scope>NUCLEOTIDE SEQUENCE</scope>
    <source>
        <strain evidence="1">AC1502</strain>
    </source>
</reference>
<dbReference type="STRING" id="29430.AHTJS_05550"/>
<dbReference type="Proteomes" id="UP000670925">
    <property type="component" value="Unassembled WGS sequence"/>
</dbReference>
<evidence type="ECO:0000313" key="4">
    <source>
        <dbReference type="Proteomes" id="UP000451048"/>
    </source>
</evidence>
<dbReference type="RefSeq" id="WP_005084811.1">
    <property type="nucleotide sequence ID" value="NZ_BBSE01000004.1"/>
</dbReference>
<dbReference type="AlphaFoldDB" id="A0A1L6KLH5"/>
<dbReference type="Proteomes" id="UP000451048">
    <property type="component" value="Unassembled WGS sequence"/>
</dbReference>